<dbReference type="SUPFAM" id="SSF75632">
    <property type="entry name" value="Cullin homology domain"/>
    <property type="match status" value="1"/>
</dbReference>
<dbReference type="InterPro" id="IPR001373">
    <property type="entry name" value="Cullin_N"/>
</dbReference>
<dbReference type="EMBL" id="RSCD01000008">
    <property type="protein sequence ID" value="RSH91522.1"/>
    <property type="molecule type" value="Genomic_DNA"/>
</dbReference>
<evidence type="ECO:0000256" key="4">
    <source>
        <dbReference type="PROSITE-ProRule" id="PRU00330"/>
    </source>
</evidence>
<comment type="caution">
    <text evidence="8">The sequence shown here is derived from an EMBL/GenBank/DDBJ whole genome shotgun (WGS) entry which is preliminary data.</text>
</comment>
<dbReference type="InterPro" id="IPR059120">
    <property type="entry name" value="Cullin-like_AB"/>
</dbReference>
<dbReference type="InterPro" id="IPR016158">
    <property type="entry name" value="Cullin_homology"/>
</dbReference>
<dbReference type="InterPro" id="IPR036317">
    <property type="entry name" value="Cullin_homology_sf"/>
</dbReference>
<feature type="compositionally biased region" description="Basic and acidic residues" evidence="6">
    <location>
        <begin position="402"/>
        <end position="422"/>
    </location>
</feature>
<dbReference type="AlphaFoldDB" id="A0A427YKA6"/>
<dbReference type="FunFam" id="1.20.1310.10:FF:000002">
    <property type="entry name" value="cullin-3 isoform X1"/>
    <property type="match status" value="1"/>
</dbReference>
<dbReference type="InterPro" id="IPR019559">
    <property type="entry name" value="Cullin_neddylation_domain"/>
</dbReference>
<dbReference type="FunFam" id="1.10.10.10:FF:000014">
    <property type="entry name" value="Cullin 1"/>
    <property type="match status" value="1"/>
</dbReference>
<feature type="region of interest" description="Disordered" evidence="6">
    <location>
        <begin position="388"/>
        <end position="422"/>
    </location>
</feature>
<feature type="domain" description="Cullin family profile" evidence="7">
    <location>
        <begin position="448"/>
        <end position="683"/>
    </location>
</feature>
<dbReference type="GO" id="GO:0006511">
    <property type="term" value="P:ubiquitin-dependent protein catabolic process"/>
    <property type="evidence" value="ECO:0007669"/>
    <property type="project" value="InterPro"/>
</dbReference>
<dbReference type="SUPFAM" id="SSF74788">
    <property type="entry name" value="Cullin repeat-like"/>
    <property type="match status" value="1"/>
</dbReference>
<reference evidence="8 9" key="1">
    <citation type="submission" date="2018-11" db="EMBL/GenBank/DDBJ databases">
        <title>Genome sequence of Saitozyma podzolica DSM 27192.</title>
        <authorList>
            <person name="Aliyu H."/>
            <person name="Gorte O."/>
            <person name="Ochsenreither K."/>
        </authorList>
    </citation>
    <scope>NUCLEOTIDE SEQUENCE [LARGE SCALE GENOMIC DNA]</scope>
    <source>
        <strain evidence="8 9">DSM 27192</strain>
    </source>
</reference>
<dbReference type="SUPFAM" id="SSF46785">
    <property type="entry name" value="Winged helix' DNA-binding domain"/>
    <property type="match status" value="1"/>
</dbReference>
<evidence type="ECO:0000256" key="1">
    <source>
        <dbReference type="ARBA" id="ARBA00006019"/>
    </source>
</evidence>
<dbReference type="GO" id="GO:0031625">
    <property type="term" value="F:ubiquitin protein ligase binding"/>
    <property type="evidence" value="ECO:0007669"/>
    <property type="project" value="InterPro"/>
</dbReference>
<proteinExistence type="inferred from homology"/>
<name>A0A427YKA6_9TREE</name>
<evidence type="ECO:0000256" key="2">
    <source>
        <dbReference type="ARBA" id="ARBA00022499"/>
    </source>
</evidence>
<dbReference type="STRING" id="1890683.A0A427YKA6"/>
<dbReference type="Gene3D" id="1.20.1310.10">
    <property type="entry name" value="Cullin Repeats"/>
    <property type="match status" value="3"/>
</dbReference>
<evidence type="ECO:0000256" key="6">
    <source>
        <dbReference type="SAM" id="MobiDB-lite"/>
    </source>
</evidence>
<gene>
    <name evidence="8" type="ORF">EHS25_009821</name>
</gene>
<sequence>MSVALFPPSTSNAFSDYRPSKNAHADFLSSAPGGSSLSSDREGVRRVKLSIKPRASESTQKELQVLLSSIAPLLAGSPTLQSFHHLSAVCHKLVLPPHSLGPTIYTRVHEELEKSIAALAREWRGVIMSREAGWLGTLVGGWRAWEARVKLLSSVFVYLDGVYSVDTNGIASIRHLAIATFRKGIWENELLFQKTRDDFLLWANNEREAGQPNPDLRPLIAALAALAKLLPAFPSLLEPYLHQTVGFYHDRADTLVGEVESGTMSPTRYVEWVLEKAVEERERAEACLDADVGKKAVDVVRAEAGEKMSKRVVRRALDEAMDNADAQALSRLYQFSVDVHVFKDLSQSLEQHIDTRLRTLISDPANDPQMIEGTLKLKRFADSAIAGLFTPSPTPPELTVSEPEKGPDGETKVDEARKSRSLERARQLELQDAVRNGFKSGMGSRQNAPAEWIAKHLDAAMRKGQGAGTEAEFNALLDEIIALIGFTKDKDVFKAFYSSQLAKRLLLNKSASDDMERNMIVKLQKEMGEEFTSGDVMMKDLQLSENLVKSYQTHLAKTSDAETLPSATSLTANVLTESAWPAYPLLKDGWNFTLPPQLQSSIDAFSGWYSTQHKNRQLSWRWQLATVTLSARFQRGKYEVGVSLFQAVVLMLFNEEDSLDFTEIKARSGIESSELVRTLQSLSLGRKGTRVLLKKPPGKEVKPTDIFAFNKAFTSERIKFRINQIQQDMSAEESRKTNEQVAIDRVSVLEATIVRIMKAKKKMTLQLLIDAVVTDVNKRFPPDVKEIKKRVESLIEREFLMRDEEDRNLLHYLA</sequence>
<protein>
    <recommendedName>
        <fullName evidence="7">Cullin family profile domain-containing protein</fullName>
    </recommendedName>
</protein>
<dbReference type="InterPro" id="IPR036390">
    <property type="entry name" value="WH_DNA-bd_sf"/>
</dbReference>
<evidence type="ECO:0000259" key="7">
    <source>
        <dbReference type="PROSITE" id="PS50069"/>
    </source>
</evidence>
<dbReference type="Proteomes" id="UP000279259">
    <property type="component" value="Unassembled WGS sequence"/>
</dbReference>
<dbReference type="SMART" id="SM00884">
    <property type="entry name" value="Cullin_Nedd8"/>
    <property type="match status" value="1"/>
</dbReference>
<dbReference type="SMART" id="SM00182">
    <property type="entry name" value="CULLIN"/>
    <property type="match status" value="1"/>
</dbReference>
<dbReference type="Pfam" id="PF00888">
    <property type="entry name" value="Cullin"/>
    <property type="match status" value="1"/>
</dbReference>
<dbReference type="Gene3D" id="1.10.10.10">
    <property type="entry name" value="Winged helix-like DNA-binding domain superfamily/Winged helix DNA-binding domain"/>
    <property type="match status" value="1"/>
</dbReference>
<evidence type="ECO:0000313" key="9">
    <source>
        <dbReference type="Proteomes" id="UP000279259"/>
    </source>
</evidence>
<keyword evidence="2" id="KW-1017">Isopeptide bond</keyword>
<dbReference type="InterPro" id="IPR036388">
    <property type="entry name" value="WH-like_DNA-bd_sf"/>
</dbReference>
<dbReference type="OrthoDB" id="27073at2759"/>
<dbReference type="Pfam" id="PF26557">
    <property type="entry name" value="Cullin_AB"/>
    <property type="match status" value="1"/>
</dbReference>
<dbReference type="InterPro" id="IPR016159">
    <property type="entry name" value="Cullin_repeat-like_dom_sf"/>
</dbReference>
<dbReference type="PROSITE" id="PS50069">
    <property type="entry name" value="CULLIN_2"/>
    <property type="match status" value="1"/>
</dbReference>
<dbReference type="PANTHER" id="PTHR11932">
    <property type="entry name" value="CULLIN"/>
    <property type="match status" value="1"/>
</dbReference>
<keyword evidence="9" id="KW-1185">Reference proteome</keyword>
<dbReference type="InterPro" id="IPR045093">
    <property type="entry name" value="Cullin"/>
</dbReference>
<comment type="similarity">
    <text evidence="1 4 5">Belongs to the cullin family.</text>
</comment>
<evidence type="ECO:0000313" key="8">
    <source>
        <dbReference type="EMBL" id="RSH91522.1"/>
    </source>
</evidence>
<dbReference type="Pfam" id="PF10557">
    <property type="entry name" value="Cullin_Nedd8"/>
    <property type="match status" value="1"/>
</dbReference>
<evidence type="ECO:0000256" key="3">
    <source>
        <dbReference type="ARBA" id="ARBA00022843"/>
    </source>
</evidence>
<keyword evidence="3" id="KW-0832">Ubl conjugation</keyword>
<evidence type="ECO:0000256" key="5">
    <source>
        <dbReference type="RuleBase" id="RU003829"/>
    </source>
</evidence>
<dbReference type="Gene3D" id="3.30.230.130">
    <property type="entry name" value="Cullin, Chain C, Domain 2"/>
    <property type="match status" value="1"/>
</dbReference>
<organism evidence="8 9">
    <name type="scientific">Saitozyma podzolica</name>
    <dbReference type="NCBI Taxonomy" id="1890683"/>
    <lineage>
        <taxon>Eukaryota</taxon>
        <taxon>Fungi</taxon>
        <taxon>Dikarya</taxon>
        <taxon>Basidiomycota</taxon>
        <taxon>Agaricomycotina</taxon>
        <taxon>Tremellomycetes</taxon>
        <taxon>Tremellales</taxon>
        <taxon>Trimorphomycetaceae</taxon>
        <taxon>Saitozyma</taxon>
    </lineage>
</organism>
<accession>A0A427YKA6</accession>